<dbReference type="GO" id="GO:0016301">
    <property type="term" value="F:kinase activity"/>
    <property type="evidence" value="ECO:0007669"/>
    <property type="project" value="UniProtKB-KW"/>
</dbReference>
<dbReference type="AlphaFoldDB" id="A0A371CXU2"/>
<organism evidence="2 3">
    <name type="scientific">Lentinus brumalis</name>
    <dbReference type="NCBI Taxonomy" id="2498619"/>
    <lineage>
        <taxon>Eukaryota</taxon>
        <taxon>Fungi</taxon>
        <taxon>Dikarya</taxon>
        <taxon>Basidiomycota</taxon>
        <taxon>Agaricomycotina</taxon>
        <taxon>Agaricomycetes</taxon>
        <taxon>Polyporales</taxon>
        <taxon>Polyporaceae</taxon>
        <taxon>Lentinus</taxon>
    </lineage>
</organism>
<feature type="domain" description="Aminoglycoside phosphotransferase" evidence="1">
    <location>
        <begin position="108"/>
        <end position="390"/>
    </location>
</feature>
<keyword evidence="2" id="KW-0808">Transferase</keyword>
<evidence type="ECO:0000259" key="1">
    <source>
        <dbReference type="Pfam" id="PF01636"/>
    </source>
</evidence>
<protein>
    <submittedName>
        <fullName evidence="2">Protein kinase subdomain-containing protein PKL CAK Fmp29</fullName>
    </submittedName>
</protein>
<keyword evidence="3" id="KW-1185">Reference proteome</keyword>
<evidence type="ECO:0000313" key="3">
    <source>
        <dbReference type="Proteomes" id="UP000256964"/>
    </source>
</evidence>
<dbReference type="InterPro" id="IPR011009">
    <property type="entry name" value="Kinase-like_dom_sf"/>
</dbReference>
<keyword evidence="2" id="KW-0418">Kinase</keyword>
<reference evidence="2 3" key="1">
    <citation type="journal article" date="2018" name="Biotechnol. Biofuels">
        <title>Integrative visual omics of the white-rot fungus Polyporus brumalis exposes the biotechnological potential of its oxidative enzymes for delignifying raw plant biomass.</title>
        <authorList>
            <person name="Miyauchi S."/>
            <person name="Rancon A."/>
            <person name="Drula E."/>
            <person name="Hage H."/>
            <person name="Chaduli D."/>
            <person name="Favel A."/>
            <person name="Grisel S."/>
            <person name="Henrissat B."/>
            <person name="Herpoel-Gimbert I."/>
            <person name="Ruiz-Duenas F.J."/>
            <person name="Chevret D."/>
            <person name="Hainaut M."/>
            <person name="Lin J."/>
            <person name="Wang M."/>
            <person name="Pangilinan J."/>
            <person name="Lipzen A."/>
            <person name="Lesage-Meessen L."/>
            <person name="Navarro D."/>
            <person name="Riley R."/>
            <person name="Grigoriev I.V."/>
            <person name="Zhou S."/>
            <person name="Raouche S."/>
            <person name="Rosso M.N."/>
        </authorList>
    </citation>
    <scope>NUCLEOTIDE SEQUENCE [LARGE SCALE GENOMIC DNA]</scope>
    <source>
        <strain evidence="2 3">BRFM 1820</strain>
    </source>
</reference>
<dbReference type="OrthoDB" id="2831558at2759"/>
<dbReference type="GO" id="GO:0005739">
    <property type="term" value="C:mitochondrion"/>
    <property type="evidence" value="ECO:0007669"/>
    <property type="project" value="TreeGrafter"/>
</dbReference>
<dbReference type="Gene3D" id="3.30.200.20">
    <property type="entry name" value="Phosphorylase Kinase, domain 1"/>
    <property type="match status" value="1"/>
</dbReference>
<proteinExistence type="predicted"/>
<dbReference type="Pfam" id="PF01636">
    <property type="entry name" value="APH"/>
    <property type="match status" value="1"/>
</dbReference>
<accession>A0A371CXU2</accession>
<dbReference type="PANTHER" id="PTHR36091:SF2">
    <property type="entry name" value="AMINOGLYCOSIDE PHOSPHOTRANSFERASE DOMAIN-CONTAINING PROTEIN"/>
    <property type="match status" value="1"/>
</dbReference>
<gene>
    <name evidence="2" type="ORF">OH76DRAFT_1445051</name>
</gene>
<dbReference type="STRING" id="139420.A0A371CXU2"/>
<dbReference type="InterPro" id="IPR051035">
    <property type="entry name" value="Mito_inheritance_9"/>
</dbReference>
<dbReference type="EMBL" id="KZ857441">
    <property type="protein sequence ID" value="RDX45097.1"/>
    <property type="molecule type" value="Genomic_DNA"/>
</dbReference>
<name>A0A371CXU2_9APHY</name>
<dbReference type="PANTHER" id="PTHR36091">
    <property type="entry name" value="ALTERED INHERITANCE OF MITOCHONDRIA PROTEIN 9, MITOCHONDRIAL"/>
    <property type="match status" value="1"/>
</dbReference>
<evidence type="ECO:0000313" key="2">
    <source>
        <dbReference type="EMBL" id="RDX45097.1"/>
    </source>
</evidence>
<dbReference type="InterPro" id="IPR002575">
    <property type="entry name" value="Aminoglycoside_PTrfase"/>
</dbReference>
<sequence>MSCLRRAELVFCSRAFPILQPLRRLDSSPRSSHVLSSITTQTHWLPYRAYSAMTPPRSDSDLFEYTSGRWIINDKLRHAERRRDFNVDGLRRLAAESVKRSPDDIESLRKLAEGGFNRVFLITMRDGFRMVARIPYPATAPKYFAVASEVATLAFLRSAGLPTPEVYQYSPTPDNAAGTEYIFMQFIEGISLADVLMSDLREGNIIPILRQLVELESKMMSMAFPAGGSLYFTEDLTNIAGGTSGTTARPGIPLKSDKRFCVGPETNLHLWFGRRSQLDVDRGPYENAEEALVRGAEKERAYLQRFGRSLLPFQRARREAYQYKEQQPSEHIENLDRYLLIAPSLVARDPALDHFCIRHPDLQPSNIIVSCSPDSNSYAIASLIDWQHTSILPLSLHAGIPDQLQNYDDAGWDSMTPPSLPDNVNNMDEPQREREVELYRRRLLHYHYVESTRKYNILHYAAMTEPMGTLRRRLFRHSRGPWEGETLDLKVALIQATENWETLTGGGLPCPIVFDPDDVRETMKLDAELREVDEYLEVVRDKIGVGPEGWVPTEHYEEALARSKQMKELALAAFEDEEERALVAAHWPFDDMDEEDYM</sequence>
<dbReference type="Proteomes" id="UP000256964">
    <property type="component" value="Unassembled WGS sequence"/>
</dbReference>
<dbReference type="SUPFAM" id="SSF56112">
    <property type="entry name" value="Protein kinase-like (PK-like)"/>
    <property type="match status" value="1"/>
</dbReference>